<name>A0A8C6C005_MONMO</name>
<keyword evidence="3" id="KW-1185">Reference proteome</keyword>
<accession>A0A8C6C005</accession>
<reference evidence="2" key="1">
    <citation type="submission" date="2025-08" db="UniProtKB">
        <authorList>
            <consortium name="Ensembl"/>
        </authorList>
    </citation>
    <scope>IDENTIFICATION</scope>
</reference>
<evidence type="ECO:0000256" key="1">
    <source>
        <dbReference type="SAM" id="MobiDB-lite"/>
    </source>
</evidence>
<reference evidence="2" key="2">
    <citation type="submission" date="2025-09" db="UniProtKB">
        <authorList>
            <consortium name="Ensembl"/>
        </authorList>
    </citation>
    <scope>IDENTIFICATION</scope>
</reference>
<dbReference type="AlphaFoldDB" id="A0A8C6C005"/>
<feature type="region of interest" description="Disordered" evidence="1">
    <location>
        <begin position="1"/>
        <end position="49"/>
    </location>
</feature>
<evidence type="ECO:0000313" key="3">
    <source>
        <dbReference type="Proteomes" id="UP000694561"/>
    </source>
</evidence>
<organism evidence="2 3">
    <name type="scientific">Monodon monoceros</name>
    <name type="common">Narwhal</name>
    <name type="synonym">Ceratodon monodon</name>
    <dbReference type="NCBI Taxonomy" id="40151"/>
    <lineage>
        <taxon>Eukaryota</taxon>
        <taxon>Metazoa</taxon>
        <taxon>Chordata</taxon>
        <taxon>Craniata</taxon>
        <taxon>Vertebrata</taxon>
        <taxon>Euteleostomi</taxon>
        <taxon>Mammalia</taxon>
        <taxon>Eutheria</taxon>
        <taxon>Laurasiatheria</taxon>
        <taxon>Artiodactyla</taxon>
        <taxon>Whippomorpha</taxon>
        <taxon>Cetacea</taxon>
        <taxon>Odontoceti</taxon>
        <taxon>Monodontidae</taxon>
        <taxon>Monodon</taxon>
    </lineage>
</organism>
<proteinExistence type="predicted"/>
<sequence>MLSLGMSPGRRLNWSPTLGRDPRACYTAQPSSVTMGRPLGQTSTPSRMW</sequence>
<gene>
    <name evidence="2" type="primary">CNP</name>
</gene>
<feature type="compositionally biased region" description="Polar residues" evidence="1">
    <location>
        <begin position="28"/>
        <end position="49"/>
    </location>
</feature>
<dbReference type="Proteomes" id="UP000694561">
    <property type="component" value="Unplaced"/>
</dbReference>
<dbReference type="GeneTree" id="ENSGT00510000048410"/>
<dbReference type="Ensembl" id="ENSMMNT00015026785.1">
    <property type="protein sequence ID" value="ENSMMNP00015024384.1"/>
    <property type="gene ID" value="ENSMMNG00015017828.1"/>
</dbReference>
<evidence type="ECO:0000313" key="2">
    <source>
        <dbReference type="Ensembl" id="ENSMMNP00015024384.1"/>
    </source>
</evidence>
<protein>
    <submittedName>
        <fullName evidence="2">2',3'-cyclic nucleotide 3' phosphodiesterase</fullName>
    </submittedName>
</protein>